<protein>
    <submittedName>
        <fullName evidence="6">Neutral zinc metallopeptidase</fullName>
    </submittedName>
</protein>
<reference evidence="6 7" key="1">
    <citation type="submission" date="2019-08" db="EMBL/GenBank/DDBJ databases">
        <title>In-depth cultivation of the pig gut microbiome towards novel bacterial diversity and tailored functional studies.</title>
        <authorList>
            <person name="Wylensek D."/>
            <person name="Hitch T.C.A."/>
            <person name="Clavel T."/>
        </authorList>
    </citation>
    <scope>NUCLEOTIDE SEQUENCE [LARGE SCALE GENOMIC DNA]</scope>
    <source>
        <strain evidence="6 7">WB03_NA08</strain>
    </source>
</reference>
<comment type="caution">
    <text evidence="6">The sequence shown here is derived from an EMBL/GenBank/DDBJ whole genome shotgun (WGS) entry which is preliminary data.</text>
</comment>
<proteinExistence type="predicted"/>
<dbReference type="GO" id="GO:0016020">
    <property type="term" value="C:membrane"/>
    <property type="evidence" value="ECO:0007669"/>
    <property type="project" value="UniProtKB-SubCell"/>
</dbReference>
<keyword evidence="7" id="KW-1185">Reference proteome</keyword>
<dbReference type="InterPro" id="IPR007343">
    <property type="entry name" value="Uncharacterised_pept_Zn_put"/>
</dbReference>
<keyword evidence="3 5" id="KW-1133">Transmembrane helix</keyword>
<comment type="subcellular location">
    <subcellularLocation>
        <location evidence="1">Membrane</location>
        <topology evidence="1">Single-pass membrane protein</topology>
    </subcellularLocation>
</comment>
<dbReference type="SUPFAM" id="SSF55486">
    <property type="entry name" value="Metalloproteases ('zincins'), catalytic domain"/>
    <property type="match status" value="1"/>
</dbReference>
<keyword evidence="4 5" id="KW-0472">Membrane</keyword>
<dbReference type="PANTHER" id="PTHR30168:SF0">
    <property type="entry name" value="INNER MEMBRANE PROTEIN"/>
    <property type="match status" value="1"/>
</dbReference>
<keyword evidence="2 5" id="KW-0812">Transmembrane</keyword>
<feature type="transmembrane region" description="Helical" evidence="5">
    <location>
        <begin position="28"/>
        <end position="47"/>
    </location>
</feature>
<evidence type="ECO:0000256" key="4">
    <source>
        <dbReference type="ARBA" id="ARBA00023136"/>
    </source>
</evidence>
<evidence type="ECO:0000256" key="1">
    <source>
        <dbReference type="ARBA" id="ARBA00004167"/>
    </source>
</evidence>
<evidence type="ECO:0000313" key="7">
    <source>
        <dbReference type="Proteomes" id="UP000470875"/>
    </source>
</evidence>
<evidence type="ECO:0000313" key="6">
    <source>
        <dbReference type="EMBL" id="MSS84823.1"/>
    </source>
</evidence>
<organism evidence="6 7">
    <name type="scientific">Scrofimicrobium canadense</name>
    <dbReference type="NCBI Taxonomy" id="2652290"/>
    <lineage>
        <taxon>Bacteria</taxon>
        <taxon>Bacillati</taxon>
        <taxon>Actinomycetota</taxon>
        <taxon>Actinomycetes</taxon>
        <taxon>Actinomycetales</taxon>
        <taxon>Actinomycetaceae</taxon>
        <taxon>Scrofimicrobium</taxon>
    </lineage>
</organism>
<dbReference type="RefSeq" id="WP_154545536.1">
    <property type="nucleotide sequence ID" value="NZ_VULO01000010.1"/>
</dbReference>
<evidence type="ECO:0000256" key="3">
    <source>
        <dbReference type="ARBA" id="ARBA00022989"/>
    </source>
</evidence>
<evidence type="ECO:0000256" key="5">
    <source>
        <dbReference type="SAM" id="Phobius"/>
    </source>
</evidence>
<evidence type="ECO:0000256" key="2">
    <source>
        <dbReference type="ARBA" id="ARBA00022692"/>
    </source>
</evidence>
<dbReference type="EMBL" id="VULO01000010">
    <property type="protein sequence ID" value="MSS84823.1"/>
    <property type="molecule type" value="Genomic_DNA"/>
</dbReference>
<dbReference type="Proteomes" id="UP000470875">
    <property type="component" value="Unassembled WGS sequence"/>
</dbReference>
<sequence>MTFQPNSDISGNRVRRAGSGHAVRNGGIALGGVGGLGVILVLLFNAFTGSSLDMESLGITGDQQAQYQPAGAEETLGECLTGADANEKIECRMQGTALSLDQYWGQELPQQAGIAYELPDFLLFEGRVSTGCGTAGSEVGPFYCPPDATVYIDTSFFSELTSRYGADQGPLAELYVVAHEFGHHIQNQLGTFAQADRIKTGPYSDQVRIELQADCYAGMWVKGASETRDAQGISYLMKPSQTDIASALSAAAAVGDDHIQETFTGEVQPHNWTHGSSEQRQRWFTTGLTQGSLSSCDTFSVADENL</sequence>
<dbReference type="PANTHER" id="PTHR30168">
    <property type="entry name" value="PUTATIVE MEMBRANE PROTEIN YPFJ"/>
    <property type="match status" value="1"/>
</dbReference>
<dbReference type="Pfam" id="PF04228">
    <property type="entry name" value="Zn_peptidase"/>
    <property type="match status" value="1"/>
</dbReference>
<name>A0A6N7W8J6_9ACTO</name>
<dbReference type="AlphaFoldDB" id="A0A6N7W8J6"/>
<accession>A0A6N7W8J6</accession>
<gene>
    <name evidence="6" type="ORF">FYJ24_08615</name>
</gene>